<name>A0A0B6Z484_9EUPU</name>
<feature type="non-terminal residue" evidence="1">
    <location>
        <position position="90"/>
    </location>
</feature>
<dbReference type="EMBL" id="HACG01016322">
    <property type="protein sequence ID" value="CEK63187.1"/>
    <property type="molecule type" value="Transcribed_RNA"/>
</dbReference>
<proteinExistence type="predicted"/>
<organism evidence="1">
    <name type="scientific">Arion vulgaris</name>
    <dbReference type="NCBI Taxonomy" id="1028688"/>
    <lineage>
        <taxon>Eukaryota</taxon>
        <taxon>Metazoa</taxon>
        <taxon>Spiralia</taxon>
        <taxon>Lophotrochozoa</taxon>
        <taxon>Mollusca</taxon>
        <taxon>Gastropoda</taxon>
        <taxon>Heterobranchia</taxon>
        <taxon>Euthyneura</taxon>
        <taxon>Panpulmonata</taxon>
        <taxon>Eupulmonata</taxon>
        <taxon>Stylommatophora</taxon>
        <taxon>Helicina</taxon>
        <taxon>Arionoidea</taxon>
        <taxon>Arionidae</taxon>
        <taxon>Arion</taxon>
    </lineage>
</organism>
<gene>
    <name evidence="1" type="primary">ORF47475</name>
</gene>
<sequence length="90" mass="9379">GVVHSLNKYQIGCETGNGNICRVIRADSTLINPQAAGILGFTTPNELRHITTGGISSVHASTLATKPGTHLTISNSKAGQVIVSPFKIEP</sequence>
<feature type="non-terminal residue" evidence="1">
    <location>
        <position position="1"/>
    </location>
</feature>
<accession>A0A0B6Z484</accession>
<protein>
    <submittedName>
        <fullName evidence="1">Uncharacterized protein</fullName>
    </submittedName>
</protein>
<dbReference type="AlphaFoldDB" id="A0A0B6Z484"/>
<evidence type="ECO:0000313" key="1">
    <source>
        <dbReference type="EMBL" id="CEK63187.1"/>
    </source>
</evidence>
<reference evidence="1" key="1">
    <citation type="submission" date="2014-12" db="EMBL/GenBank/DDBJ databases">
        <title>Insight into the proteome of Arion vulgaris.</title>
        <authorList>
            <person name="Aradska J."/>
            <person name="Bulat T."/>
            <person name="Smidak R."/>
            <person name="Sarate P."/>
            <person name="Gangsoo J."/>
            <person name="Sialana F."/>
            <person name="Bilban M."/>
            <person name="Lubec G."/>
        </authorList>
    </citation>
    <scope>NUCLEOTIDE SEQUENCE</scope>
    <source>
        <tissue evidence="1">Skin</tissue>
    </source>
</reference>